<dbReference type="EMBL" id="JACEIK010003976">
    <property type="protein sequence ID" value="MCD9643711.1"/>
    <property type="molecule type" value="Genomic_DNA"/>
</dbReference>
<proteinExistence type="predicted"/>
<gene>
    <name evidence="1" type="ORF">HAX54_031369</name>
</gene>
<protein>
    <submittedName>
        <fullName evidence="1">Uncharacterized protein</fullName>
    </submittedName>
</protein>
<evidence type="ECO:0000313" key="1">
    <source>
        <dbReference type="EMBL" id="MCD9643711.1"/>
    </source>
</evidence>
<evidence type="ECO:0000313" key="2">
    <source>
        <dbReference type="Proteomes" id="UP000823775"/>
    </source>
</evidence>
<organism evidence="1 2">
    <name type="scientific">Datura stramonium</name>
    <name type="common">Jimsonweed</name>
    <name type="synonym">Common thornapple</name>
    <dbReference type="NCBI Taxonomy" id="4076"/>
    <lineage>
        <taxon>Eukaryota</taxon>
        <taxon>Viridiplantae</taxon>
        <taxon>Streptophyta</taxon>
        <taxon>Embryophyta</taxon>
        <taxon>Tracheophyta</taxon>
        <taxon>Spermatophyta</taxon>
        <taxon>Magnoliopsida</taxon>
        <taxon>eudicotyledons</taxon>
        <taxon>Gunneridae</taxon>
        <taxon>Pentapetalae</taxon>
        <taxon>asterids</taxon>
        <taxon>lamiids</taxon>
        <taxon>Solanales</taxon>
        <taxon>Solanaceae</taxon>
        <taxon>Solanoideae</taxon>
        <taxon>Datureae</taxon>
        <taxon>Datura</taxon>
    </lineage>
</organism>
<name>A0ABS8VBI7_DATST</name>
<dbReference type="Proteomes" id="UP000823775">
    <property type="component" value="Unassembled WGS sequence"/>
</dbReference>
<feature type="non-terminal residue" evidence="1">
    <location>
        <position position="101"/>
    </location>
</feature>
<accession>A0ABS8VBI7</accession>
<comment type="caution">
    <text evidence="1">The sequence shown here is derived from an EMBL/GenBank/DDBJ whole genome shotgun (WGS) entry which is preliminary data.</text>
</comment>
<sequence length="101" mass="11137">EEISGLGAIPDKDELKNAVFKLNRDSCSGLYDDTIIFASTDYSLGKIMAVIQEYEKQSGQKRLVAPQQASRLKIASCDLRTVADETHVATPTVTEHRLPNN</sequence>
<feature type="non-terminal residue" evidence="1">
    <location>
        <position position="1"/>
    </location>
</feature>
<keyword evidence="2" id="KW-1185">Reference proteome</keyword>
<reference evidence="1 2" key="1">
    <citation type="journal article" date="2021" name="BMC Genomics">
        <title>Datura genome reveals duplications of psychoactive alkaloid biosynthetic genes and high mutation rate following tissue culture.</title>
        <authorList>
            <person name="Rajewski A."/>
            <person name="Carter-House D."/>
            <person name="Stajich J."/>
            <person name="Litt A."/>
        </authorList>
    </citation>
    <scope>NUCLEOTIDE SEQUENCE [LARGE SCALE GENOMIC DNA]</scope>
    <source>
        <strain evidence="1">AR-01</strain>
    </source>
</reference>